<evidence type="ECO:0000256" key="7">
    <source>
        <dbReference type="RuleBase" id="RU363032"/>
    </source>
</evidence>
<dbReference type="STRING" id="1682113.A7U43_12470"/>
<dbReference type="GO" id="GO:0005886">
    <property type="term" value="C:plasma membrane"/>
    <property type="evidence" value="ECO:0007669"/>
    <property type="project" value="UniProtKB-SubCell"/>
</dbReference>
<evidence type="ECO:0000256" key="2">
    <source>
        <dbReference type="ARBA" id="ARBA00022448"/>
    </source>
</evidence>
<protein>
    <submittedName>
        <fullName evidence="10">ABC transporter permease</fullName>
    </submittedName>
</protein>
<keyword evidence="11" id="KW-1185">Reference proteome</keyword>
<dbReference type="OrthoDB" id="2063054at2"/>
<dbReference type="EMBL" id="CP015596">
    <property type="protein sequence ID" value="ANE80020.1"/>
    <property type="molecule type" value="Genomic_DNA"/>
</dbReference>
<feature type="transmembrane region" description="Helical" evidence="7">
    <location>
        <begin position="95"/>
        <end position="121"/>
    </location>
</feature>
<sequence>MTHTAIPAVSTASGDPQPTHTAAAPVRRRVRLPFSPWHLVLIPTSFLLVVPLLWMLVTSLQTPGEANKFPPDLVPEHPRWQNYPDAWDAAPFGHFFLNSLTVTTVVLISNLLVCSLAGYAFARIRFLGRGALFVVLMATLMVPFQVTMIPVFLIVKWFGDHIWEGLGIDHIGALMLPNLATAFGIFFLRQFFQTVPVELEEAARVDGTSRIGVMFKIILPLSMPALSTLAALTVLTSWNDFLWPLIVITSTDTMTVPLGMSYFQGAHTTQWPLLMAANVMSLLPMLLVFMVAQRYFVQSVASTGLKG</sequence>
<accession>A0A172UMC4</accession>
<dbReference type="Proteomes" id="UP000077143">
    <property type="component" value="Chromosome"/>
</dbReference>
<evidence type="ECO:0000313" key="11">
    <source>
        <dbReference type="Proteomes" id="UP000077143"/>
    </source>
</evidence>
<feature type="domain" description="ABC transmembrane type-1" evidence="9">
    <location>
        <begin position="96"/>
        <end position="292"/>
    </location>
</feature>
<gene>
    <name evidence="10" type="ORF">A7U43_12470</name>
</gene>
<comment type="similarity">
    <text evidence="7">Belongs to the binding-protein-dependent transport system permease family.</text>
</comment>
<dbReference type="Gene3D" id="1.10.3720.10">
    <property type="entry name" value="MetI-like"/>
    <property type="match status" value="1"/>
</dbReference>
<dbReference type="CDD" id="cd06261">
    <property type="entry name" value="TM_PBP2"/>
    <property type="match status" value="1"/>
</dbReference>
<dbReference type="AlphaFoldDB" id="A0A172UMC4"/>
<dbReference type="PANTHER" id="PTHR43744">
    <property type="entry name" value="ABC TRANSPORTER PERMEASE PROTEIN MG189-RELATED-RELATED"/>
    <property type="match status" value="1"/>
</dbReference>
<evidence type="ECO:0000313" key="10">
    <source>
        <dbReference type="EMBL" id="ANE80020.1"/>
    </source>
</evidence>
<keyword evidence="3" id="KW-1003">Cell membrane</keyword>
<keyword evidence="2 7" id="KW-0813">Transport</keyword>
<evidence type="ECO:0000256" key="4">
    <source>
        <dbReference type="ARBA" id="ARBA00022692"/>
    </source>
</evidence>
<dbReference type="SUPFAM" id="SSF161098">
    <property type="entry name" value="MetI-like"/>
    <property type="match status" value="1"/>
</dbReference>
<dbReference type="PANTHER" id="PTHR43744:SF12">
    <property type="entry name" value="ABC TRANSPORTER PERMEASE PROTEIN MG189-RELATED"/>
    <property type="match status" value="1"/>
</dbReference>
<feature type="transmembrane region" description="Helical" evidence="7">
    <location>
        <begin position="213"/>
        <end position="235"/>
    </location>
</feature>
<evidence type="ECO:0000256" key="3">
    <source>
        <dbReference type="ARBA" id="ARBA00022475"/>
    </source>
</evidence>
<dbReference type="InterPro" id="IPR000515">
    <property type="entry name" value="MetI-like"/>
</dbReference>
<evidence type="ECO:0000259" key="9">
    <source>
        <dbReference type="PROSITE" id="PS50928"/>
    </source>
</evidence>
<dbReference type="KEGG" id="madi:A7U43_12470"/>
<dbReference type="GO" id="GO:0055085">
    <property type="term" value="P:transmembrane transport"/>
    <property type="evidence" value="ECO:0007669"/>
    <property type="project" value="InterPro"/>
</dbReference>
<feature type="transmembrane region" description="Helical" evidence="7">
    <location>
        <begin position="37"/>
        <end position="57"/>
    </location>
</feature>
<evidence type="ECO:0000256" key="1">
    <source>
        <dbReference type="ARBA" id="ARBA00004651"/>
    </source>
</evidence>
<feature type="transmembrane region" description="Helical" evidence="7">
    <location>
        <begin position="133"/>
        <end position="159"/>
    </location>
</feature>
<feature type="compositionally biased region" description="Polar residues" evidence="8">
    <location>
        <begin position="10"/>
        <end position="20"/>
    </location>
</feature>
<dbReference type="Pfam" id="PF00528">
    <property type="entry name" value="BPD_transp_1"/>
    <property type="match status" value="1"/>
</dbReference>
<comment type="subcellular location">
    <subcellularLocation>
        <location evidence="1 7">Cell membrane</location>
        <topology evidence="1 7">Multi-pass membrane protein</topology>
    </subcellularLocation>
</comment>
<dbReference type="RefSeq" id="WP_067995416.1">
    <property type="nucleotide sequence ID" value="NZ_CP015596.1"/>
</dbReference>
<keyword evidence="6 7" id="KW-0472">Membrane</keyword>
<organism evidence="10 11">
    <name type="scientific">Mycobacterium adipatum</name>
    <dbReference type="NCBI Taxonomy" id="1682113"/>
    <lineage>
        <taxon>Bacteria</taxon>
        <taxon>Bacillati</taxon>
        <taxon>Actinomycetota</taxon>
        <taxon>Actinomycetes</taxon>
        <taxon>Mycobacteriales</taxon>
        <taxon>Mycobacteriaceae</taxon>
        <taxon>Mycobacterium</taxon>
    </lineage>
</organism>
<feature type="region of interest" description="Disordered" evidence="8">
    <location>
        <begin position="1"/>
        <end position="22"/>
    </location>
</feature>
<name>A0A172UMC4_9MYCO</name>
<feature type="transmembrane region" description="Helical" evidence="7">
    <location>
        <begin position="275"/>
        <end position="296"/>
    </location>
</feature>
<evidence type="ECO:0000256" key="5">
    <source>
        <dbReference type="ARBA" id="ARBA00022989"/>
    </source>
</evidence>
<reference evidence="10 11" key="1">
    <citation type="submission" date="2016-05" db="EMBL/GenBank/DDBJ databases">
        <title>Complete genome sequence of a phthalic acid esters degrading Mycobacterium sp. YC-RL4.</title>
        <authorList>
            <person name="Ren L."/>
            <person name="Fan S."/>
            <person name="Ruth N."/>
            <person name="Jia Y."/>
            <person name="Wang J."/>
            <person name="Qiao C."/>
        </authorList>
    </citation>
    <scope>NUCLEOTIDE SEQUENCE [LARGE SCALE GENOMIC DNA]</scope>
    <source>
        <strain evidence="10 11">YC-RL4</strain>
    </source>
</reference>
<dbReference type="InterPro" id="IPR035906">
    <property type="entry name" value="MetI-like_sf"/>
</dbReference>
<proteinExistence type="inferred from homology"/>
<evidence type="ECO:0000256" key="8">
    <source>
        <dbReference type="SAM" id="MobiDB-lite"/>
    </source>
</evidence>
<keyword evidence="5 7" id="KW-1133">Transmembrane helix</keyword>
<keyword evidence="4 7" id="KW-0812">Transmembrane</keyword>
<dbReference type="PROSITE" id="PS50928">
    <property type="entry name" value="ABC_TM1"/>
    <property type="match status" value="1"/>
</dbReference>
<evidence type="ECO:0000256" key="6">
    <source>
        <dbReference type="ARBA" id="ARBA00023136"/>
    </source>
</evidence>
<feature type="transmembrane region" description="Helical" evidence="7">
    <location>
        <begin position="171"/>
        <end position="192"/>
    </location>
</feature>